<feature type="chain" id="PRO_5042073531" description="Secreted protein" evidence="2">
    <location>
        <begin position="22"/>
        <end position="131"/>
    </location>
</feature>
<keyword evidence="4" id="KW-1185">Reference proteome</keyword>
<gene>
    <name evidence="3" type="ORF">MKZ38_004881</name>
</gene>
<feature type="signal peptide" evidence="2">
    <location>
        <begin position="1"/>
        <end position="21"/>
    </location>
</feature>
<comment type="caution">
    <text evidence="3">The sequence shown here is derived from an EMBL/GenBank/DDBJ whole genome shotgun (WGS) entry which is preliminary data.</text>
</comment>
<accession>A0AAD5RY90</accession>
<evidence type="ECO:0000313" key="4">
    <source>
        <dbReference type="Proteomes" id="UP001201980"/>
    </source>
</evidence>
<organism evidence="3 4">
    <name type="scientific">Zalerion maritima</name>
    <dbReference type="NCBI Taxonomy" id="339359"/>
    <lineage>
        <taxon>Eukaryota</taxon>
        <taxon>Fungi</taxon>
        <taxon>Dikarya</taxon>
        <taxon>Ascomycota</taxon>
        <taxon>Pezizomycotina</taxon>
        <taxon>Sordariomycetes</taxon>
        <taxon>Lulworthiomycetidae</taxon>
        <taxon>Lulworthiales</taxon>
        <taxon>Lulworthiaceae</taxon>
        <taxon>Zalerion</taxon>
    </lineage>
</organism>
<proteinExistence type="predicted"/>
<evidence type="ECO:0000256" key="1">
    <source>
        <dbReference type="SAM" id="MobiDB-lite"/>
    </source>
</evidence>
<evidence type="ECO:0000256" key="2">
    <source>
        <dbReference type="SAM" id="SignalP"/>
    </source>
</evidence>
<name>A0AAD5RY90_9PEZI</name>
<keyword evidence="2" id="KW-0732">Signal</keyword>
<dbReference type="Proteomes" id="UP001201980">
    <property type="component" value="Unassembled WGS sequence"/>
</dbReference>
<protein>
    <recommendedName>
        <fullName evidence="5">Secreted protein</fullName>
    </recommendedName>
</protein>
<feature type="region of interest" description="Disordered" evidence="1">
    <location>
        <begin position="77"/>
        <end position="100"/>
    </location>
</feature>
<evidence type="ECO:0000313" key="3">
    <source>
        <dbReference type="EMBL" id="KAJ2905587.1"/>
    </source>
</evidence>
<reference evidence="3" key="1">
    <citation type="submission" date="2022-07" db="EMBL/GenBank/DDBJ databases">
        <title>Draft genome sequence of Zalerion maritima ATCC 34329, a (micro)plastics degrading marine fungus.</title>
        <authorList>
            <person name="Paco A."/>
            <person name="Goncalves M.F.M."/>
            <person name="Rocha-Santos T.A.P."/>
            <person name="Alves A."/>
        </authorList>
    </citation>
    <scope>NUCLEOTIDE SEQUENCE</scope>
    <source>
        <strain evidence="3">ATCC 34329</strain>
    </source>
</reference>
<dbReference type="EMBL" id="JAKWBI020000028">
    <property type="protein sequence ID" value="KAJ2905587.1"/>
    <property type="molecule type" value="Genomic_DNA"/>
</dbReference>
<sequence>MLVLMISHISGILAVVATALAMPCPSSTTTDTTSSSPPPSPAATSVITLKKEEEKMATMAGPMEGAQATEAAKMIGTKNKREKLDGVDVDESGQPLGKENQETQGFAQELFPKMYRVSSPSSTLPRLMEAA</sequence>
<evidence type="ECO:0008006" key="5">
    <source>
        <dbReference type="Google" id="ProtNLM"/>
    </source>
</evidence>
<dbReference type="AlphaFoldDB" id="A0AAD5RY90"/>